<evidence type="ECO:0000313" key="2">
    <source>
        <dbReference type="Proteomes" id="UP000199233"/>
    </source>
</evidence>
<dbReference type="Proteomes" id="UP000199233">
    <property type="component" value="Unassembled WGS sequence"/>
</dbReference>
<dbReference type="InterPro" id="IPR007459">
    <property type="entry name" value="DNA_pol3_chi"/>
</dbReference>
<organism evidence="1 2">
    <name type="scientific">Solimonas aquatica</name>
    <dbReference type="NCBI Taxonomy" id="489703"/>
    <lineage>
        <taxon>Bacteria</taxon>
        <taxon>Pseudomonadati</taxon>
        <taxon>Pseudomonadota</taxon>
        <taxon>Gammaproteobacteria</taxon>
        <taxon>Nevskiales</taxon>
        <taxon>Nevskiaceae</taxon>
        <taxon>Solimonas</taxon>
    </lineage>
</organism>
<dbReference type="GO" id="GO:0003887">
    <property type="term" value="F:DNA-directed DNA polymerase activity"/>
    <property type="evidence" value="ECO:0007669"/>
    <property type="project" value="InterPro"/>
</dbReference>
<dbReference type="PANTHER" id="PTHR38767:SF1">
    <property type="entry name" value="DNA POLYMERASE III SUBUNIT CHI"/>
    <property type="match status" value="1"/>
</dbReference>
<dbReference type="InterPro" id="IPR036768">
    <property type="entry name" value="PolIII_chi_sf"/>
</dbReference>
<dbReference type="GO" id="GO:0003677">
    <property type="term" value="F:DNA binding"/>
    <property type="evidence" value="ECO:0007669"/>
    <property type="project" value="InterPro"/>
</dbReference>
<gene>
    <name evidence="1" type="ORF">SAMN04488038_101461</name>
</gene>
<name>A0A1H9ANJ3_9GAMM</name>
<sequence>MTRIDFYILPEGANGAAGPVMTACKLCDKAVSAGHRVYVHLPDATLAEELDGALWSFRQGGFVAHERYEGKPLEEPLPMVLIGTQEPPDSHHGVMLNMSLEVPDFFSRFERVLEIVPGDNHSRGKSRERYRYYRDRGYELSSHNL</sequence>
<reference evidence="1 2" key="1">
    <citation type="submission" date="2016-10" db="EMBL/GenBank/DDBJ databases">
        <authorList>
            <person name="de Groot N.N."/>
        </authorList>
    </citation>
    <scope>NUCLEOTIDE SEQUENCE [LARGE SCALE GENOMIC DNA]</scope>
    <source>
        <strain evidence="1 2">DSM 25927</strain>
    </source>
</reference>
<dbReference type="STRING" id="489703.SAMN04488038_101461"/>
<proteinExistence type="predicted"/>
<dbReference type="OrthoDB" id="5297568at2"/>
<evidence type="ECO:0000313" key="1">
    <source>
        <dbReference type="EMBL" id="SEP77933.1"/>
    </source>
</evidence>
<dbReference type="AlphaFoldDB" id="A0A1H9ANJ3"/>
<dbReference type="GO" id="GO:0006260">
    <property type="term" value="P:DNA replication"/>
    <property type="evidence" value="ECO:0007669"/>
    <property type="project" value="InterPro"/>
</dbReference>
<dbReference type="GO" id="GO:0032298">
    <property type="term" value="P:positive regulation of DNA-templated DNA replication initiation"/>
    <property type="evidence" value="ECO:0007669"/>
    <property type="project" value="TreeGrafter"/>
</dbReference>
<dbReference type="Gene3D" id="3.40.50.10110">
    <property type="entry name" value="DNA polymerase III subunit chi"/>
    <property type="match status" value="1"/>
</dbReference>
<dbReference type="PROSITE" id="PS51257">
    <property type="entry name" value="PROKAR_LIPOPROTEIN"/>
    <property type="match status" value="1"/>
</dbReference>
<accession>A0A1H9ANJ3</accession>
<dbReference type="PANTHER" id="PTHR38767">
    <property type="entry name" value="DNA POLYMERASE III SUBUNIT CHI"/>
    <property type="match status" value="1"/>
</dbReference>
<protein>
    <submittedName>
        <fullName evidence="1">DNA polymerase III, chi subunit</fullName>
    </submittedName>
</protein>
<dbReference type="SUPFAM" id="SSF102400">
    <property type="entry name" value="DNA polymerase III chi subunit"/>
    <property type="match status" value="1"/>
</dbReference>
<dbReference type="Pfam" id="PF04364">
    <property type="entry name" value="DNA_pol3_chi"/>
    <property type="match status" value="1"/>
</dbReference>
<dbReference type="EMBL" id="FOFS01000001">
    <property type="protein sequence ID" value="SEP77933.1"/>
    <property type="molecule type" value="Genomic_DNA"/>
</dbReference>
<keyword evidence="2" id="KW-1185">Reference proteome</keyword>
<dbReference type="RefSeq" id="WP_093281385.1">
    <property type="nucleotide sequence ID" value="NZ_FOFS01000001.1"/>
</dbReference>